<name>A0A346RNQ6_9ABAC</name>
<dbReference type="KEGG" id="vg:65102156"/>
<reference evidence="1 2" key="1">
    <citation type="journal article" date="2018" name="J. Invertebr. Pathol.">
        <title>Morphological, genetic and biological characterisation of a novel alphabaculovirus isolated from Cryptophlebia peltastica (Lepidoptera: Tortricidae).</title>
        <authorList>
            <person name="Marsberg T."/>
            <person name="Jukes M.D."/>
            <person name="Krejmer-Rabalska M."/>
            <person name="Rabalski L."/>
            <person name="Knox C.M."/>
            <person name="Moore S.D."/>
            <person name="Hill M.P."/>
            <person name="Szewczyk B."/>
        </authorList>
    </citation>
    <scope>NUCLEOTIDE SEQUENCE [LARGE SCALE GENOMIC DNA]</scope>
    <source>
        <strain evidence="1">SA</strain>
    </source>
</reference>
<dbReference type="RefSeq" id="YP_010086911.1">
    <property type="nucleotide sequence ID" value="NC_055500.1"/>
</dbReference>
<dbReference type="Pfam" id="PF05883">
    <property type="entry name" value="Baculo_RING"/>
    <property type="match status" value="1"/>
</dbReference>
<sequence>MLLIINLQDKSDFLFRSFIKLWKDTFVECQICYEKIENDGEVAITDNGSINLEKMFHSKCITRWRLENTRDPFNRNVKFWFNFPPKNQAECSALVNQIKKFIGDNETDKKYGAEFKRVNEESCIDVDIDFTNLLHY</sequence>
<dbReference type="SUPFAM" id="SSF57850">
    <property type="entry name" value="RING/U-box"/>
    <property type="match status" value="1"/>
</dbReference>
<proteinExistence type="predicted"/>
<dbReference type="EMBL" id="MH394321">
    <property type="protein sequence ID" value="AXS67703.1"/>
    <property type="molecule type" value="Genomic_DNA"/>
</dbReference>
<evidence type="ECO:0000313" key="2">
    <source>
        <dbReference type="Proteomes" id="UP000500845"/>
    </source>
</evidence>
<dbReference type="Gene3D" id="3.30.40.10">
    <property type="entry name" value="Zinc/RING finger domain, C3HC4 (zinc finger)"/>
    <property type="match status" value="1"/>
</dbReference>
<accession>A0A346RNQ6</accession>
<evidence type="ECO:0000313" key="1">
    <source>
        <dbReference type="EMBL" id="AXS67703.1"/>
    </source>
</evidence>
<organism evidence="1 2">
    <name type="scientific">Cryptophlebia peltastica nucleopolyhedrovirus</name>
    <dbReference type="NCBI Taxonomy" id="2304025"/>
    <lineage>
        <taxon>Viruses</taxon>
        <taxon>Viruses incertae sedis</taxon>
        <taxon>Naldaviricetes</taxon>
        <taxon>Lefavirales</taxon>
        <taxon>Baculoviridae</taxon>
        <taxon>Alphabaculovirus</taxon>
        <taxon>Alphabaculovirus crypeltasticae</taxon>
    </lineage>
</organism>
<dbReference type="InterPro" id="IPR008573">
    <property type="entry name" value="Baculovirus_U-box/Ring-like"/>
</dbReference>
<keyword evidence="2" id="KW-1185">Reference proteome</keyword>
<protein>
    <submittedName>
        <fullName evidence="1">Ac53-like protein</fullName>
    </submittedName>
</protein>
<dbReference type="GeneID" id="65102156"/>
<dbReference type="Proteomes" id="UP000500845">
    <property type="component" value="Segment"/>
</dbReference>
<dbReference type="InterPro" id="IPR013083">
    <property type="entry name" value="Znf_RING/FYVE/PHD"/>
</dbReference>